<keyword evidence="4" id="KW-0813">Transport</keyword>
<keyword evidence="14" id="KW-1185">Reference proteome</keyword>
<feature type="region of interest" description="Disordered" evidence="12">
    <location>
        <begin position="350"/>
        <end position="378"/>
    </location>
</feature>
<keyword evidence="8" id="KW-1133">Transmembrane helix</keyword>
<feature type="region of interest" description="Disordered" evidence="12">
    <location>
        <begin position="222"/>
        <end position="291"/>
    </location>
</feature>
<name>A0A9W8K8A0_9AGAR</name>
<evidence type="ECO:0000256" key="1">
    <source>
        <dbReference type="ARBA" id="ARBA00004434"/>
    </source>
</evidence>
<evidence type="ECO:0000256" key="3">
    <source>
        <dbReference type="ARBA" id="ARBA00020796"/>
    </source>
</evidence>
<keyword evidence="6" id="KW-0999">Mitochondrion inner membrane</keyword>
<proteinExistence type="inferred from homology"/>
<evidence type="ECO:0000256" key="8">
    <source>
        <dbReference type="ARBA" id="ARBA00022989"/>
    </source>
</evidence>
<evidence type="ECO:0000256" key="10">
    <source>
        <dbReference type="ARBA" id="ARBA00023128"/>
    </source>
</evidence>
<organism evidence="13 14">
    <name type="scientific">Agrocybe chaxingu</name>
    <dbReference type="NCBI Taxonomy" id="84603"/>
    <lineage>
        <taxon>Eukaryota</taxon>
        <taxon>Fungi</taxon>
        <taxon>Dikarya</taxon>
        <taxon>Basidiomycota</taxon>
        <taxon>Agaricomycotina</taxon>
        <taxon>Agaricomycetes</taxon>
        <taxon>Agaricomycetidae</taxon>
        <taxon>Agaricales</taxon>
        <taxon>Agaricineae</taxon>
        <taxon>Strophariaceae</taxon>
        <taxon>Agrocybe</taxon>
    </lineage>
</organism>
<dbReference type="OrthoDB" id="5598305at2759"/>
<evidence type="ECO:0000256" key="7">
    <source>
        <dbReference type="ARBA" id="ARBA00022927"/>
    </source>
</evidence>
<dbReference type="GO" id="GO:0005743">
    <property type="term" value="C:mitochondrial inner membrane"/>
    <property type="evidence" value="ECO:0007669"/>
    <property type="project" value="UniProtKB-SubCell"/>
</dbReference>
<evidence type="ECO:0000256" key="12">
    <source>
        <dbReference type="SAM" id="MobiDB-lite"/>
    </source>
</evidence>
<reference evidence="13" key="1">
    <citation type="submission" date="2022-07" db="EMBL/GenBank/DDBJ databases">
        <title>Genome Sequence of Agrocybe chaxingu.</title>
        <authorList>
            <person name="Buettner E."/>
        </authorList>
    </citation>
    <scope>NUCLEOTIDE SEQUENCE</scope>
    <source>
        <strain evidence="13">MP-N11</strain>
    </source>
</reference>
<keyword evidence="7" id="KW-0653">Protein transport</keyword>
<protein>
    <recommendedName>
        <fullName evidence="3">Mitochondrial import inner membrane translocase subunit TIM54</fullName>
    </recommendedName>
</protein>
<feature type="compositionally biased region" description="Low complexity" evidence="12">
    <location>
        <begin position="279"/>
        <end position="291"/>
    </location>
</feature>
<evidence type="ECO:0000256" key="9">
    <source>
        <dbReference type="ARBA" id="ARBA00023010"/>
    </source>
</evidence>
<feature type="compositionally biased region" description="Low complexity" evidence="12">
    <location>
        <begin position="358"/>
        <end position="369"/>
    </location>
</feature>
<comment type="subcellular location">
    <subcellularLocation>
        <location evidence="1">Mitochondrion inner membrane</location>
        <topology evidence="1">Single-pass membrane protein</topology>
    </subcellularLocation>
</comment>
<dbReference type="Pfam" id="PF11711">
    <property type="entry name" value="Tim54"/>
    <property type="match status" value="1"/>
</dbReference>
<evidence type="ECO:0000256" key="6">
    <source>
        <dbReference type="ARBA" id="ARBA00022792"/>
    </source>
</evidence>
<dbReference type="Proteomes" id="UP001148786">
    <property type="component" value="Unassembled WGS sequence"/>
</dbReference>
<gene>
    <name evidence="13" type="ORF">NLJ89_g4802</name>
</gene>
<evidence type="ECO:0000313" key="14">
    <source>
        <dbReference type="Proteomes" id="UP001148786"/>
    </source>
</evidence>
<dbReference type="InterPro" id="IPR021056">
    <property type="entry name" value="Mt_import_IM_translocase_Tim54"/>
</dbReference>
<sequence>MTPSESADKPPPVPSRQSGVRTVLRYTGIPPSWLDKRPKLPSRNWLIFLSCTSSLVGLYIYDRRQCKQIRQEYVDKVKRFAEVTADPFDTPRRVTVFGAKWPGDEDYDQSIKYFRKYVKPVLVAAAVDYSMVTGKRHGDIANRVAEDVRVRRREDLGIDQDSDVTKALPTYKTLAKRRQHELEGGIVLVGRPTFKEFMAGLKRGWTEGLEKVDRDEALARVLEDDNHFDEPEDPITDLGSDGPVSDSPKQPPLLSAQNSPVFSPLQMRAPPSTPPTPSSPQNVSSPSLDTPPTSIPLLPPLLFVSFTNYIGFTQIPLMIWDFFNQRHKVRSGAEAGYRLVMSSTRHIDVPESEDFGTSSSSSSNPESTSLPNQSHGDLDFGKDVEGYYSRSLKSLPEDTEKARQKYYEALPVKLATARALARGMREPTKEELENPPPTEVELRAERLKKERRWRDDLAGWEIVKPSSSVAWDERFRDALRVFVDPPQDEFSEPKEGDMS</sequence>
<evidence type="ECO:0000256" key="2">
    <source>
        <dbReference type="ARBA" id="ARBA00006355"/>
    </source>
</evidence>
<evidence type="ECO:0000256" key="11">
    <source>
        <dbReference type="ARBA" id="ARBA00023136"/>
    </source>
</evidence>
<keyword evidence="5" id="KW-0812">Transmembrane</keyword>
<dbReference type="AlphaFoldDB" id="A0A9W8K8A0"/>
<comment type="caution">
    <text evidence="13">The sequence shown here is derived from an EMBL/GenBank/DDBJ whole genome shotgun (WGS) entry which is preliminary data.</text>
</comment>
<dbReference type="EMBL" id="JANKHO010000415">
    <property type="protein sequence ID" value="KAJ3510227.1"/>
    <property type="molecule type" value="Genomic_DNA"/>
</dbReference>
<dbReference type="GO" id="GO:0015031">
    <property type="term" value="P:protein transport"/>
    <property type="evidence" value="ECO:0007669"/>
    <property type="project" value="UniProtKB-KW"/>
</dbReference>
<evidence type="ECO:0000313" key="13">
    <source>
        <dbReference type="EMBL" id="KAJ3510227.1"/>
    </source>
</evidence>
<evidence type="ECO:0000256" key="4">
    <source>
        <dbReference type="ARBA" id="ARBA00022448"/>
    </source>
</evidence>
<keyword evidence="9" id="KW-0811">Translocation</keyword>
<keyword evidence="11" id="KW-0472">Membrane</keyword>
<evidence type="ECO:0000256" key="5">
    <source>
        <dbReference type="ARBA" id="ARBA00022692"/>
    </source>
</evidence>
<keyword evidence="10" id="KW-0496">Mitochondrion</keyword>
<accession>A0A9W8K8A0</accession>
<comment type="similarity">
    <text evidence="2">Belongs to the TIM54 family.</text>
</comment>